<proteinExistence type="inferred from homology"/>
<dbReference type="OrthoDB" id="8480037at2"/>
<sequence>MMRGWGRANTSPWIDPAPPAGNAEQRLFCIPYAGGGASIFRDWSARLAATVDVRPLHPPGRGRRFRDALLYRLDRIADEVAQAIEPLLDRPYTLFGHSMGASVAFEVAQRLQARGLPSPKCLVLSGRGAPHLPAAEPIHKLPDNQFLDEVILMNGTPPELLTYPEVVELVMPILRADFEAIETYRPKPYSPLRCKIVALGGRDEQGSVEAVASWRAYTSGKFRSEILPGDHFFLHGKADRLFEILNSELQCGDGAQCMVSPFTNADP</sequence>
<dbReference type="InterPro" id="IPR020802">
    <property type="entry name" value="TesA-like"/>
</dbReference>
<gene>
    <name evidence="4" type="ORF">WS67_20395</name>
</gene>
<evidence type="ECO:0000259" key="3">
    <source>
        <dbReference type="SMART" id="SM00824"/>
    </source>
</evidence>
<dbReference type="SMART" id="SM00824">
    <property type="entry name" value="PKS_TE"/>
    <property type="match status" value="1"/>
</dbReference>
<accession>A0A118DM59</accession>
<evidence type="ECO:0000313" key="5">
    <source>
        <dbReference type="Proteomes" id="UP000062788"/>
    </source>
</evidence>
<dbReference type="InterPro" id="IPR001031">
    <property type="entry name" value="Thioesterase"/>
</dbReference>
<comment type="similarity">
    <text evidence="1">Belongs to the thioesterase family.</text>
</comment>
<evidence type="ECO:0000313" key="4">
    <source>
        <dbReference type="EMBL" id="KVE24471.1"/>
    </source>
</evidence>
<protein>
    <submittedName>
        <fullName evidence="4">Thioesterase</fullName>
    </submittedName>
</protein>
<comment type="caution">
    <text evidence="4">The sequence shown here is derived from an EMBL/GenBank/DDBJ whole genome shotgun (WGS) entry which is preliminary data.</text>
</comment>
<organism evidence="4 5">
    <name type="scientific">Burkholderia singularis</name>
    <dbReference type="NCBI Taxonomy" id="1503053"/>
    <lineage>
        <taxon>Bacteria</taxon>
        <taxon>Pseudomonadati</taxon>
        <taxon>Pseudomonadota</taxon>
        <taxon>Betaproteobacteria</taxon>
        <taxon>Burkholderiales</taxon>
        <taxon>Burkholderiaceae</taxon>
        <taxon>Burkholderia</taxon>
        <taxon>pseudomallei group</taxon>
    </lineage>
</organism>
<dbReference type="Gene3D" id="3.40.50.1820">
    <property type="entry name" value="alpha/beta hydrolase"/>
    <property type="match status" value="1"/>
</dbReference>
<feature type="domain" description="Thioesterase TesA-like" evidence="3">
    <location>
        <begin position="28"/>
        <end position="249"/>
    </location>
</feature>
<dbReference type="RefSeq" id="WP_059519691.1">
    <property type="nucleotide sequence ID" value="NZ_LOWA01000054.1"/>
</dbReference>
<dbReference type="EMBL" id="LOWA01000054">
    <property type="protein sequence ID" value="KVE24471.1"/>
    <property type="molecule type" value="Genomic_DNA"/>
</dbReference>
<dbReference type="GO" id="GO:0016787">
    <property type="term" value="F:hydrolase activity"/>
    <property type="evidence" value="ECO:0007669"/>
    <property type="project" value="UniProtKB-KW"/>
</dbReference>
<dbReference type="Pfam" id="PF00975">
    <property type="entry name" value="Thioesterase"/>
    <property type="match status" value="1"/>
</dbReference>
<dbReference type="SUPFAM" id="SSF53474">
    <property type="entry name" value="alpha/beta-Hydrolases"/>
    <property type="match status" value="1"/>
</dbReference>
<dbReference type="PANTHER" id="PTHR11487:SF0">
    <property type="entry name" value="S-ACYL FATTY ACID SYNTHASE THIOESTERASE, MEDIUM CHAIN"/>
    <property type="match status" value="1"/>
</dbReference>
<name>A0A118DM59_9BURK</name>
<keyword evidence="5" id="KW-1185">Reference proteome</keyword>
<reference evidence="4 5" key="1">
    <citation type="submission" date="2015-11" db="EMBL/GenBank/DDBJ databases">
        <title>Expanding the genomic diversity of Burkholderia species for the development of highly accurate diagnostics.</title>
        <authorList>
            <person name="Sahl J."/>
            <person name="Keim P."/>
            <person name="Wagner D."/>
        </authorList>
    </citation>
    <scope>NUCLEOTIDE SEQUENCE [LARGE SCALE GENOMIC DNA]</scope>
    <source>
        <strain evidence="4 5">TSV85</strain>
    </source>
</reference>
<dbReference type="PANTHER" id="PTHR11487">
    <property type="entry name" value="THIOESTERASE"/>
    <property type="match status" value="1"/>
</dbReference>
<dbReference type="InterPro" id="IPR012223">
    <property type="entry name" value="TEII"/>
</dbReference>
<evidence type="ECO:0000256" key="1">
    <source>
        <dbReference type="ARBA" id="ARBA00007169"/>
    </source>
</evidence>
<evidence type="ECO:0000256" key="2">
    <source>
        <dbReference type="ARBA" id="ARBA00022801"/>
    </source>
</evidence>
<dbReference type="InterPro" id="IPR029058">
    <property type="entry name" value="AB_hydrolase_fold"/>
</dbReference>
<dbReference type="GO" id="GO:0008610">
    <property type="term" value="P:lipid biosynthetic process"/>
    <property type="evidence" value="ECO:0007669"/>
    <property type="project" value="TreeGrafter"/>
</dbReference>
<dbReference type="AlphaFoldDB" id="A0A118DM59"/>
<keyword evidence="2" id="KW-0378">Hydrolase</keyword>
<dbReference type="Proteomes" id="UP000062788">
    <property type="component" value="Unassembled WGS sequence"/>
</dbReference>